<evidence type="ECO:0000256" key="3">
    <source>
        <dbReference type="ARBA" id="ARBA00022679"/>
    </source>
</evidence>
<keyword evidence="2" id="KW-0328">Glycosyltransferase</keyword>
<feature type="domain" description="C-type lectin" evidence="9">
    <location>
        <begin position="505"/>
        <end position="619"/>
    </location>
</feature>
<keyword evidence="4" id="KW-0472">Membrane</keyword>
<dbReference type="InterPro" id="IPR016187">
    <property type="entry name" value="CTDL_fold"/>
</dbReference>
<proteinExistence type="predicted"/>
<comment type="caution">
    <text evidence="10">The sequence shown here is derived from an EMBL/GenBank/DDBJ whole genome shotgun (WGS) entry which is preliminary data.</text>
</comment>
<dbReference type="Gene3D" id="3.10.100.10">
    <property type="entry name" value="Mannose-Binding Protein A, subunit A"/>
    <property type="match status" value="1"/>
</dbReference>
<accession>A0AA36DD05</accession>
<dbReference type="SMART" id="SM00034">
    <property type="entry name" value="CLECT"/>
    <property type="match status" value="1"/>
</dbReference>
<evidence type="ECO:0000256" key="4">
    <source>
        <dbReference type="ARBA" id="ARBA00023136"/>
    </source>
</evidence>
<feature type="disulfide bond" evidence="7">
    <location>
        <begin position="625"/>
        <end position="652"/>
    </location>
</feature>
<dbReference type="PANTHER" id="PTHR46671:SF7">
    <property type="entry name" value="CORE-2_I-BRANCHING ENZYME"/>
    <property type="match status" value="1"/>
</dbReference>
<comment type="caution">
    <text evidence="7">Lacks conserved residue(s) required for the propagation of feature annotation.</text>
</comment>
<dbReference type="InterPro" id="IPR000859">
    <property type="entry name" value="CUB_dom"/>
</dbReference>
<evidence type="ECO:0000256" key="7">
    <source>
        <dbReference type="PROSITE-ProRule" id="PRU00059"/>
    </source>
</evidence>
<dbReference type="Pfam" id="PF00059">
    <property type="entry name" value="Lectin_C"/>
    <property type="match status" value="1"/>
</dbReference>
<evidence type="ECO:0000256" key="1">
    <source>
        <dbReference type="ARBA" id="ARBA00004606"/>
    </source>
</evidence>
<dbReference type="SUPFAM" id="SSF49854">
    <property type="entry name" value="Spermadhesin, CUB domain"/>
    <property type="match status" value="2"/>
</dbReference>
<dbReference type="PANTHER" id="PTHR46671">
    <property type="entry name" value="PROTEIN CBG11221"/>
    <property type="match status" value="1"/>
</dbReference>
<dbReference type="PROSITE" id="PS50041">
    <property type="entry name" value="C_TYPE_LECTIN_2"/>
    <property type="match status" value="1"/>
</dbReference>
<dbReference type="PROSITE" id="PS01180">
    <property type="entry name" value="CUB"/>
    <property type="match status" value="2"/>
</dbReference>
<dbReference type="InterPro" id="IPR016186">
    <property type="entry name" value="C-type_lectin-like/link_sf"/>
</dbReference>
<name>A0AA36DD05_9BILA</name>
<feature type="domain" description="CUB" evidence="8">
    <location>
        <begin position="625"/>
        <end position="743"/>
    </location>
</feature>
<evidence type="ECO:0000256" key="2">
    <source>
        <dbReference type="ARBA" id="ARBA00022676"/>
    </source>
</evidence>
<dbReference type="CDD" id="cd00041">
    <property type="entry name" value="CUB"/>
    <property type="match status" value="2"/>
</dbReference>
<reference evidence="10" key="1">
    <citation type="submission" date="2023-06" db="EMBL/GenBank/DDBJ databases">
        <authorList>
            <person name="Delattre M."/>
        </authorList>
    </citation>
    <scope>NUCLEOTIDE SEQUENCE</scope>
    <source>
        <strain evidence="10">AF72</strain>
    </source>
</reference>
<dbReference type="SUPFAM" id="SSF56436">
    <property type="entry name" value="C-type lectin-like"/>
    <property type="match status" value="1"/>
</dbReference>
<dbReference type="InterPro" id="IPR035914">
    <property type="entry name" value="Sperma_CUB_dom_sf"/>
</dbReference>
<dbReference type="Proteomes" id="UP001177023">
    <property type="component" value="Unassembled WGS sequence"/>
</dbReference>
<gene>
    <name evidence="10" type="ORF">MSPICULIGERA_LOCUS23060</name>
</gene>
<evidence type="ECO:0000256" key="6">
    <source>
        <dbReference type="ARBA" id="ARBA00023180"/>
    </source>
</evidence>
<dbReference type="CDD" id="cd00037">
    <property type="entry name" value="CLECT"/>
    <property type="match status" value="1"/>
</dbReference>
<evidence type="ECO:0000313" key="11">
    <source>
        <dbReference type="Proteomes" id="UP001177023"/>
    </source>
</evidence>
<dbReference type="Pfam" id="PF02485">
    <property type="entry name" value="Branch"/>
    <property type="match status" value="1"/>
</dbReference>
<dbReference type="GO" id="GO:0016757">
    <property type="term" value="F:glycosyltransferase activity"/>
    <property type="evidence" value="ECO:0007669"/>
    <property type="project" value="UniProtKB-KW"/>
</dbReference>
<evidence type="ECO:0000259" key="9">
    <source>
        <dbReference type="PROSITE" id="PS50041"/>
    </source>
</evidence>
<sequence>MFRWRRFSTNLFLVTAAVGAFIFTVRQIEHRFSKPGHHGYHSEHPKFRKPDYVSHIDCRRLFEKDEKYLESLLYTNKLIKRSLDNKLLPRIVAKEEPFEDSCRKLRDRIIGDHPAPYLNYSIAFARNIYADYESLQILLTATYSPENHYCYHVDVKATQKFKDQIAKLEQCFPNIYVTKEQYNVTSDGKNNNIAHLKCMEILLEKPGWVHLILLQAHDLVAHTNSELMKMLKLLNGTNDSNLSGMLWNRVPPGLSFDVKDLNLWTNYTTLTFDERKNARLEFAKGLEEATYIRPAIQWLVKEINVTTLMDHFNNGHHSVDEQLFATLLNSETLRMPGGYHSACMKNRPDGFFTYITRHTRWSFEGHKNCNERHMICLYGIEDLQDARLTARRVISLNKFIGSFDFAAITCMAESLFNRTHGGDEYFDAEHIANHSGNRYQRATRLPGFDLKNFTWIPEGAYGLGDKQRQQDFAPPGAMAKLILLICALTLVGGAAAQCPSNWTQISNQCVWYSGNTYRSWDDSQAYCKSVGGQLAGSYNKSILPQLQKLVTAPLYPAWTGLFRPNATASWKFIDKTSALYLSGQWAPGQPAAGTGNCGGVQTTGLAAISCKYVQPFLCSQKIATCPSKNYTTSTGTVTSPNYPLNYANNEHCRQYIVAPAGYYVTLTFNAWLVEKNYDVVLIWDGYAPNVNAQLIANISVDPTNATVSQYKDGFQTYSNIMTIEFISDSIVNYKGWSASYKMLAPQVPVYQNGSSGTMISPNYPGQYMNNLEQYYQAVAPDGMQICTSFSYFDTELNKDRLEMYDGPNSTYPLIGNFSGHSVALPSTRQTTGNVLTMFFYTDYSLVYKGFSMDWGVC</sequence>
<dbReference type="InterPro" id="IPR001304">
    <property type="entry name" value="C-type_lectin-like"/>
</dbReference>
<protein>
    <submittedName>
        <fullName evidence="10">Uncharacterized protein</fullName>
    </submittedName>
</protein>
<keyword evidence="11" id="KW-1185">Reference proteome</keyword>
<dbReference type="InterPro" id="IPR003406">
    <property type="entry name" value="Glyco_trans_14"/>
</dbReference>
<dbReference type="Gene3D" id="2.60.120.290">
    <property type="entry name" value="Spermadhesin, CUB domain"/>
    <property type="match status" value="2"/>
</dbReference>
<evidence type="ECO:0000313" key="10">
    <source>
        <dbReference type="EMBL" id="CAJ0585027.1"/>
    </source>
</evidence>
<evidence type="ECO:0000256" key="5">
    <source>
        <dbReference type="ARBA" id="ARBA00023157"/>
    </source>
</evidence>
<feature type="non-terminal residue" evidence="10">
    <location>
        <position position="1"/>
    </location>
</feature>
<evidence type="ECO:0000259" key="8">
    <source>
        <dbReference type="PROSITE" id="PS01180"/>
    </source>
</evidence>
<dbReference type="EMBL" id="CATQJA010002702">
    <property type="protein sequence ID" value="CAJ0585027.1"/>
    <property type="molecule type" value="Genomic_DNA"/>
</dbReference>
<keyword evidence="5 7" id="KW-1015">Disulfide bond</keyword>
<keyword evidence="6" id="KW-0325">Glycoprotein</keyword>
<dbReference type="AlphaFoldDB" id="A0AA36DD05"/>
<dbReference type="SMART" id="SM00042">
    <property type="entry name" value="CUB"/>
    <property type="match status" value="2"/>
</dbReference>
<feature type="domain" description="CUB" evidence="8">
    <location>
        <begin position="743"/>
        <end position="857"/>
    </location>
</feature>
<organism evidence="10 11">
    <name type="scientific">Mesorhabditis spiculigera</name>
    <dbReference type="NCBI Taxonomy" id="96644"/>
    <lineage>
        <taxon>Eukaryota</taxon>
        <taxon>Metazoa</taxon>
        <taxon>Ecdysozoa</taxon>
        <taxon>Nematoda</taxon>
        <taxon>Chromadorea</taxon>
        <taxon>Rhabditida</taxon>
        <taxon>Rhabditina</taxon>
        <taxon>Rhabditomorpha</taxon>
        <taxon>Rhabditoidea</taxon>
        <taxon>Rhabditidae</taxon>
        <taxon>Mesorhabditinae</taxon>
        <taxon>Mesorhabditis</taxon>
    </lineage>
</organism>
<dbReference type="Pfam" id="PF00431">
    <property type="entry name" value="CUB"/>
    <property type="match status" value="2"/>
</dbReference>
<dbReference type="GO" id="GO:0016020">
    <property type="term" value="C:membrane"/>
    <property type="evidence" value="ECO:0007669"/>
    <property type="project" value="UniProtKB-SubCell"/>
</dbReference>
<keyword evidence="3" id="KW-0808">Transferase</keyword>
<comment type="subcellular location">
    <subcellularLocation>
        <location evidence="1">Membrane</location>
        <topology evidence="1">Single-pass type II membrane protein</topology>
    </subcellularLocation>
</comment>